<evidence type="ECO:0000256" key="2">
    <source>
        <dbReference type="ARBA" id="ARBA00022475"/>
    </source>
</evidence>
<feature type="compositionally biased region" description="Low complexity" evidence="6">
    <location>
        <begin position="9"/>
        <end position="18"/>
    </location>
</feature>
<gene>
    <name evidence="8" type="ORF">KIN34_04700</name>
</gene>
<keyword evidence="2" id="KW-1003">Cell membrane</keyword>
<keyword evidence="4 7" id="KW-1133">Transmembrane helix</keyword>
<feature type="transmembrane region" description="Helical" evidence="7">
    <location>
        <begin position="585"/>
        <end position="604"/>
    </location>
</feature>
<accession>A0ABS5TWP9</accession>
<dbReference type="RefSeq" id="WP_214347405.1">
    <property type="nucleotide sequence ID" value="NZ_JAHBOH010000001.1"/>
</dbReference>
<feature type="transmembrane region" description="Helical" evidence="7">
    <location>
        <begin position="812"/>
        <end position="829"/>
    </location>
</feature>
<feature type="transmembrane region" description="Helical" evidence="7">
    <location>
        <begin position="862"/>
        <end position="883"/>
    </location>
</feature>
<proteinExistence type="predicted"/>
<evidence type="ECO:0000256" key="1">
    <source>
        <dbReference type="ARBA" id="ARBA00004651"/>
    </source>
</evidence>
<feature type="transmembrane region" description="Helical" evidence="7">
    <location>
        <begin position="150"/>
        <end position="171"/>
    </location>
</feature>
<dbReference type="NCBIfam" id="TIGR00374">
    <property type="entry name" value="flippase-like domain"/>
    <property type="match status" value="1"/>
</dbReference>
<feature type="region of interest" description="Disordered" evidence="6">
    <location>
        <begin position="1"/>
        <end position="56"/>
    </location>
</feature>
<dbReference type="PANTHER" id="PTHR39087">
    <property type="entry name" value="UPF0104 MEMBRANE PROTEIN MJ1595"/>
    <property type="match status" value="1"/>
</dbReference>
<dbReference type="Pfam" id="PF03706">
    <property type="entry name" value="LPG_synthase_TM"/>
    <property type="match status" value="1"/>
</dbReference>
<keyword evidence="3 7" id="KW-0812">Transmembrane</keyword>
<evidence type="ECO:0000256" key="3">
    <source>
        <dbReference type="ARBA" id="ARBA00022692"/>
    </source>
</evidence>
<evidence type="ECO:0000256" key="4">
    <source>
        <dbReference type="ARBA" id="ARBA00022989"/>
    </source>
</evidence>
<evidence type="ECO:0000256" key="5">
    <source>
        <dbReference type="ARBA" id="ARBA00023136"/>
    </source>
</evidence>
<comment type="subcellular location">
    <subcellularLocation>
        <location evidence="1">Cell membrane</location>
        <topology evidence="1">Multi-pass membrane protein</topology>
    </subcellularLocation>
</comment>
<feature type="compositionally biased region" description="Basic and acidic residues" evidence="6">
    <location>
        <begin position="288"/>
        <end position="297"/>
    </location>
</feature>
<dbReference type="PANTHER" id="PTHR39087:SF2">
    <property type="entry name" value="UPF0104 MEMBRANE PROTEIN MJ1595"/>
    <property type="match status" value="1"/>
</dbReference>
<dbReference type="InterPro" id="IPR022791">
    <property type="entry name" value="L-PG_synthase/AglD"/>
</dbReference>
<reference evidence="8 9" key="1">
    <citation type="submission" date="2021-05" db="EMBL/GenBank/DDBJ databases">
        <title>Description of Cellulomonas sp. DKR-3 sp. nov.</title>
        <authorList>
            <person name="Dahal R.H."/>
            <person name="Chaudhary D.K."/>
        </authorList>
    </citation>
    <scope>NUCLEOTIDE SEQUENCE [LARGE SCALE GENOMIC DNA]</scope>
    <source>
        <strain evidence="8 9">DKR-3</strain>
    </source>
</reference>
<feature type="transmembrane region" description="Helical" evidence="7">
    <location>
        <begin position="730"/>
        <end position="749"/>
    </location>
</feature>
<feature type="transmembrane region" description="Helical" evidence="7">
    <location>
        <begin position="76"/>
        <end position="97"/>
    </location>
</feature>
<evidence type="ECO:0000256" key="7">
    <source>
        <dbReference type="SAM" id="Phobius"/>
    </source>
</evidence>
<feature type="compositionally biased region" description="Basic and acidic residues" evidence="6">
    <location>
        <begin position="47"/>
        <end position="56"/>
    </location>
</feature>
<protein>
    <submittedName>
        <fullName evidence="8">Flippase-like domain-containing protein</fullName>
    </submittedName>
</protein>
<keyword evidence="5 7" id="KW-0472">Membrane</keyword>
<feature type="transmembrane region" description="Helical" evidence="7">
    <location>
        <begin position="625"/>
        <end position="645"/>
    </location>
</feature>
<evidence type="ECO:0000256" key="6">
    <source>
        <dbReference type="SAM" id="MobiDB-lite"/>
    </source>
</evidence>
<feature type="region of interest" description="Disordered" evidence="6">
    <location>
        <begin position="288"/>
        <end position="315"/>
    </location>
</feature>
<comment type="caution">
    <text evidence="8">The sequence shown here is derived from an EMBL/GenBank/DDBJ whole genome shotgun (WGS) entry which is preliminary data.</text>
</comment>
<sequence length="889" mass="94609">MSARRSPGAASAPSPAADAHVDAHVDLPELVTARQVVEPPDEGETPEQQRERAAAEADRIVVDDQPTVRVHHPSDLIGAVMSGLGIALVMVLATYAQHTTTGVAEDVQGFAALLRRILFVPVQVLEGVVTLAVPIAVGIELAVRRLGRQLIEALVAAVIAVVLTWLAIVLVQEVGSEALVRGMSVLLSGTWTLTIPPYVAMLAGLLTVSGPRSRRRTVAWSWNLLWVAIAVLLVTAGVSLPGLAVALLIGRLTGLGVRYVSGARSERAYGARLLAGIRRAGYEPVRLRRIDPDRPASDEADDEPVAGPTSTASTLADTVEHAERADGDAASRALVRSTGYRAYELSTEDGQRLDLVVIDGDRQVVGMVSRVWRSIRLRGLEGRSVQSLRQTAERTALLGYAARSAGVRTPELLRVAEVDDSMLLVQARPGRAVPLSDLPDDVLSDELLREVWAQLRTAHDAGIAHRELSSDTILVEDVVGRPMVWIVGWESGYVASSELARRMDLTQLLALLALRVGVDRALQSAAHSLSDDDIAAIGPLLQGIALPELTRSQLRGHKKVLEDLRTAIVARIPEADVEPQQLVRFGARTVLTIIVPIVAILFVVTRVNIDEISAALASSDWRFTVLAFLLGMLTLVGASLALMAFSPVRLPVWLTHVVQAAASFVALAAPAGIGPAALNLRLLTRRGVSTTLAAATVAMVQVSQFVVTILLLVVLSLASGGQESELPISPTVLLAIALVAAVVAASLLVPKVRQWVLAKIRPTLRQIWPRLVDILGRPWRLVVAVTGNLVMTLGYVLAFDACLAAFGQEASLIQVAIVYLAGNTAGALVPTPGGMGAIEVALAASLTAVTGINPGVATSIAVLFRVVTFWVRIPIGWVAMRYLQRTGEL</sequence>
<organism evidence="8 9">
    <name type="scientific">Cellulomonas fulva</name>
    <dbReference type="NCBI Taxonomy" id="2835530"/>
    <lineage>
        <taxon>Bacteria</taxon>
        <taxon>Bacillati</taxon>
        <taxon>Actinomycetota</taxon>
        <taxon>Actinomycetes</taxon>
        <taxon>Micrococcales</taxon>
        <taxon>Cellulomonadaceae</taxon>
        <taxon>Cellulomonas</taxon>
    </lineage>
</organism>
<feature type="transmembrane region" description="Helical" evidence="7">
    <location>
        <begin position="692"/>
        <end position="718"/>
    </location>
</feature>
<feature type="transmembrane region" description="Helical" evidence="7">
    <location>
        <begin position="781"/>
        <end position="806"/>
    </location>
</feature>
<name>A0ABS5TWP9_9CELL</name>
<feature type="transmembrane region" description="Helical" evidence="7">
    <location>
        <begin position="222"/>
        <end position="249"/>
    </location>
</feature>
<keyword evidence="9" id="KW-1185">Reference proteome</keyword>
<feature type="transmembrane region" description="Helical" evidence="7">
    <location>
        <begin position="191"/>
        <end position="210"/>
    </location>
</feature>
<evidence type="ECO:0000313" key="9">
    <source>
        <dbReference type="Proteomes" id="UP000722125"/>
    </source>
</evidence>
<dbReference type="EMBL" id="JAHBOH010000001">
    <property type="protein sequence ID" value="MBT0993584.1"/>
    <property type="molecule type" value="Genomic_DNA"/>
</dbReference>
<dbReference type="Proteomes" id="UP000722125">
    <property type="component" value="Unassembled WGS sequence"/>
</dbReference>
<feature type="transmembrane region" description="Helical" evidence="7">
    <location>
        <begin position="657"/>
        <end position="680"/>
    </location>
</feature>
<feature type="transmembrane region" description="Helical" evidence="7">
    <location>
        <begin position="117"/>
        <end position="143"/>
    </location>
</feature>
<evidence type="ECO:0000313" key="8">
    <source>
        <dbReference type="EMBL" id="MBT0993584.1"/>
    </source>
</evidence>